<dbReference type="PANTHER" id="PTHR30329:SF21">
    <property type="entry name" value="LIPOPROTEIN YIAD-RELATED"/>
    <property type="match status" value="1"/>
</dbReference>
<evidence type="ECO:0000259" key="12">
    <source>
        <dbReference type="PROSITE" id="PS51123"/>
    </source>
</evidence>
<dbReference type="PRINTS" id="PR01021">
    <property type="entry name" value="OMPADOMAIN"/>
</dbReference>
<dbReference type="Pfam" id="PF02412">
    <property type="entry name" value="TSP_3"/>
    <property type="match status" value="2"/>
</dbReference>
<feature type="chain" id="PRO_5045800809" evidence="11">
    <location>
        <begin position="23"/>
        <end position="455"/>
    </location>
</feature>
<dbReference type="InterPro" id="IPR028974">
    <property type="entry name" value="TSP_type-3_rpt"/>
</dbReference>
<evidence type="ECO:0000256" key="8">
    <source>
        <dbReference type="ARBA" id="ARBA00023136"/>
    </source>
</evidence>
<dbReference type="InterPro" id="IPR003367">
    <property type="entry name" value="Thrombospondin_3-like_rpt"/>
</dbReference>
<keyword evidence="14" id="KW-1185">Reference proteome</keyword>
<comment type="subcellular location">
    <subcellularLocation>
        <location evidence="1">Cell outer membrane</location>
        <topology evidence="1">Multi-pass membrane protein</topology>
    </subcellularLocation>
</comment>
<name>A0ABT5SAE3_9FLAO</name>
<evidence type="ECO:0000256" key="1">
    <source>
        <dbReference type="ARBA" id="ARBA00004571"/>
    </source>
</evidence>
<dbReference type="Gene3D" id="3.30.1330.60">
    <property type="entry name" value="OmpA-like domain"/>
    <property type="match status" value="1"/>
</dbReference>
<dbReference type="EMBL" id="JAOSLC020000003">
    <property type="protein sequence ID" value="MDD7915087.1"/>
    <property type="molecule type" value="Genomic_DNA"/>
</dbReference>
<keyword evidence="2" id="KW-0813">Transport</keyword>
<reference evidence="13" key="1">
    <citation type="submission" date="2023-02" db="EMBL/GenBank/DDBJ databases">
        <title>Polaribacter ponticola sp. nov., isolated from seawater.</title>
        <authorList>
            <person name="Baek J.H."/>
            <person name="Kim J.M."/>
            <person name="Choi D.G."/>
            <person name="Jeon C.O."/>
        </authorList>
    </citation>
    <scope>NUCLEOTIDE SEQUENCE</scope>
    <source>
        <strain evidence="13">MSW5</strain>
    </source>
</reference>
<evidence type="ECO:0000256" key="10">
    <source>
        <dbReference type="PROSITE-ProRule" id="PRU00473"/>
    </source>
</evidence>
<organism evidence="13 14">
    <name type="scientific">Polaribacter ponticola</name>
    <dbReference type="NCBI Taxonomy" id="2978475"/>
    <lineage>
        <taxon>Bacteria</taxon>
        <taxon>Pseudomonadati</taxon>
        <taxon>Bacteroidota</taxon>
        <taxon>Flavobacteriia</taxon>
        <taxon>Flavobacteriales</taxon>
        <taxon>Flavobacteriaceae</taxon>
    </lineage>
</organism>
<dbReference type="InterPro" id="IPR050330">
    <property type="entry name" value="Bact_OuterMem_StrucFunc"/>
</dbReference>
<dbReference type="RefSeq" id="WP_265725665.1">
    <property type="nucleotide sequence ID" value="NZ_JAOSLC020000003.1"/>
</dbReference>
<evidence type="ECO:0000256" key="9">
    <source>
        <dbReference type="ARBA" id="ARBA00023237"/>
    </source>
</evidence>
<dbReference type="SUPFAM" id="SSF103647">
    <property type="entry name" value="TSP type-3 repeat"/>
    <property type="match status" value="1"/>
</dbReference>
<feature type="signal peptide" evidence="11">
    <location>
        <begin position="1"/>
        <end position="22"/>
    </location>
</feature>
<dbReference type="CDD" id="cd07185">
    <property type="entry name" value="OmpA_C-like"/>
    <property type="match status" value="1"/>
</dbReference>
<evidence type="ECO:0000256" key="6">
    <source>
        <dbReference type="ARBA" id="ARBA00023065"/>
    </source>
</evidence>
<keyword evidence="6" id="KW-0406">Ion transport</keyword>
<dbReference type="SUPFAM" id="SSF103088">
    <property type="entry name" value="OmpA-like"/>
    <property type="match status" value="1"/>
</dbReference>
<dbReference type="InterPro" id="IPR036737">
    <property type="entry name" value="OmpA-like_sf"/>
</dbReference>
<evidence type="ECO:0000256" key="3">
    <source>
        <dbReference type="ARBA" id="ARBA00022452"/>
    </source>
</evidence>
<evidence type="ECO:0000256" key="7">
    <source>
        <dbReference type="ARBA" id="ARBA00023114"/>
    </source>
</evidence>
<gene>
    <name evidence="13" type="ORF">N5A56_011990</name>
</gene>
<dbReference type="Gene3D" id="4.10.1080.10">
    <property type="entry name" value="TSP type-3 repeat"/>
    <property type="match status" value="1"/>
</dbReference>
<dbReference type="PANTHER" id="PTHR30329">
    <property type="entry name" value="STATOR ELEMENT OF FLAGELLAR MOTOR COMPLEX"/>
    <property type="match status" value="1"/>
</dbReference>
<keyword evidence="9" id="KW-0998">Cell outer membrane</keyword>
<dbReference type="Proteomes" id="UP001151478">
    <property type="component" value="Unassembled WGS sequence"/>
</dbReference>
<evidence type="ECO:0000313" key="14">
    <source>
        <dbReference type="Proteomes" id="UP001151478"/>
    </source>
</evidence>
<protein>
    <submittedName>
        <fullName evidence="13">OmpA family protein</fullName>
    </submittedName>
</protein>
<evidence type="ECO:0000256" key="11">
    <source>
        <dbReference type="SAM" id="SignalP"/>
    </source>
</evidence>
<dbReference type="SUPFAM" id="SSF56925">
    <property type="entry name" value="OMPA-like"/>
    <property type="match status" value="1"/>
</dbReference>
<evidence type="ECO:0000313" key="13">
    <source>
        <dbReference type="EMBL" id="MDD7915087.1"/>
    </source>
</evidence>
<keyword evidence="8 10" id="KW-0472">Membrane</keyword>
<keyword evidence="5 11" id="KW-0732">Signal</keyword>
<keyword evidence="3" id="KW-1134">Transmembrane beta strand</keyword>
<keyword evidence="7" id="KW-0626">Porin</keyword>
<evidence type="ECO:0000256" key="4">
    <source>
        <dbReference type="ARBA" id="ARBA00022692"/>
    </source>
</evidence>
<dbReference type="InterPro" id="IPR006665">
    <property type="entry name" value="OmpA-like"/>
</dbReference>
<accession>A0ABT5SAE3</accession>
<dbReference type="InterPro" id="IPR011250">
    <property type="entry name" value="OMP/PagP_B-barrel"/>
</dbReference>
<dbReference type="PROSITE" id="PS51123">
    <property type="entry name" value="OMPA_2"/>
    <property type="match status" value="1"/>
</dbReference>
<evidence type="ECO:0000256" key="5">
    <source>
        <dbReference type="ARBA" id="ARBA00022729"/>
    </source>
</evidence>
<dbReference type="Pfam" id="PF00691">
    <property type="entry name" value="OmpA"/>
    <property type="match status" value="1"/>
</dbReference>
<proteinExistence type="predicted"/>
<evidence type="ECO:0000256" key="2">
    <source>
        <dbReference type="ARBA" id="ARBA00022448"/>
    </source>
</evidence>
<dbReference type="InterPro" id="IPR006664">
    <property type="entry name" value="OMP_bac"/>
</dbReference>
<comment type="caution">
    <text evidence="13">The sequence shown here is derived from an EMBL/GenBank/DDBJ whole genome shotgun (WGS) entry which is preliminary data.</text>
</comment>
<feature type="domain" description="OmpA-like" evidence="12">
    <location>
        <begin position="340"/>
        <end position="455"/>
    </location>
</feature>
<keyword evidence="4" id="KW-0812">Transmembrane</keyword>
<sequence>MKRLKLAVIALFTLVTVSNVSAQDENNPWAVSFGMNTVDFIHAPISEKIHFEDLLGSDQDWNLLPSISRLSVSKYLEKGFSLQLAGSINKIENFKLENDSDFLYYSIDASVRYDLNELAPGIDTGWFDPYVHLGGSYVSVDSEGEGMLTFGAGFNTWFNENLGLNFQTGAKRGFADKVQNHWQHSLSLVIKFGGKDTDGDGVYDKDDACPEVAGLAEFNGCPDADGDGVKDSDDACPNVAGLAAMNGCPDSDGDGVADKDDMCPNSKGTKANKGCPDTDGDGVVDKDDKCATTAGPAANGGCPWPDTDGDGVLDRDDKCVSVVGPASNNGCPVPVIKDEAVEAIKFAAKSILFNSGRSSFKSGVTKQLDAIVAIMSKNNKATFAIGGYTDSSGRASSNLKLSEKRANAVKDYFVRKGIDASRLTAKGYGEAHPEASNLTRAGRAQNRRVEIKVTN</sequence>